<organism evidence="2 3">
    <name type="scientific">Phialemonium thermophilum</name>
    <dbReference type="NCBI Taxonomy" id="223376"/>
    <lineage>
        <taxon>Eukaryota</taxon>
        <taxon>Fungi</taxon>
        <taxon>Dikarya</taxon>
        <taxon>Ascomycota</taxon>
        <taxon>Pezizomycotina</taxon>
        <taxon>Sordariomycetes</taxon>
        <taxon>Sordariomycetidae</taxon>
        <taxon>Cephalothecales</taxon>
        <taxon>Cephalothecaceae</taxon>
        <taxon>Phialemonium</taxon>
    </lineage>
</organism>
<proteinExistence type="predicted"/>
<comment type="caution">
    <text evidence="2">The sequence shown here is derived from an EMBL/GenBank/DDBJ whole genome shotgun (WGS) entry which is preliminary data.</text>
</comment>
<dbReference type="CDD" id="cd12148">
    <property type="entry name" value="fungal_TF_MHR"/>
    <property type="match status" value="1"/>
</dbReference>
<gene>
    <name evidence="2" type="ORF">VTK73DRAFT_698</name>
</gene>
<keyword evidence="3" id="KW-1185">Reference proteome</keyword>
<feature type="region of interest" description="Disordered" evidence="1">
    <location>
        <begin position="36"/>
        <end position="56"/>
    </location>
</feature>
<evidence type="ECO:0000256" key="1">
    <source>
        <dbReference type="SAM" id="MobiDB-lite"/>
    </source>
</evidence>
<dbReference type="Proteomes" id="UP001586593">
    <property type="component" value="Unassembled WGS sequence"/>
</dbReference>
<dbReference type="PANTHER" id="PTHR47785:SF2">
    <property type="entry name" value="ZN(II)2CYS6 TRANSCRIPTION FACTOR (EUROFUNG)"/>
    <property type="match status" value="1"/>
</dbReference>
<accession>A0ABR3VUH3</accession>
<name>A0ABR3VUH3_9PEZI</name>
<reference evidence="2 3" key="1">
    <citation type="journal article" date="2024" name="Commun. Biol.">
        <title>Comparative genomic analysis of thermophilic fungi reveals convergent evolutionary adaptations and gene losses.</title>
        <authorList>
            <person name="Steindorff A.S."/>
            <person name="Aguilar-Pontes M.V."/>
            <person name="Robinson A.J."/>
            <person name="Andreopoulos B."/>
            <person name="LaButti K."/>
            <person name="Kuo A."/>
            <person name="Mondo S."/>
            <person name="Riley R."/>
            <person name="Otillar R."/>
            <person name="Haridas S."/>
            <person name="Lipzen A."/>
            <person name="Grimwood J."/>
            <person name="Schmutz J."/>
            <person name="Clum A."/>
            <person name="Reid I.D."/>
            <person name="Moisan M.C."/>
            <person name="Butler G."/>
            <person name="Nguyen T.T.M."/>
            <person name="Dewar K."/>
            <person name="Conant G."/>
            <person name="Drula E."/>
            <person name="Henrissat B."/>
            <person name="Hansel C."/>
            <person name="Singer S."/>
            <person name="Hutchinson M.I."/>
            <person name="de Vries R.P."/>
            <person name="Natvig D.O."/>
            <person name="Powell A.J."/>
            <person name="Tsang A."/>
            <person name="Grigoriev I.V."/>
        </authorList>
    </citation>
    <scope>NUCLEOTIDE SEQUENCE [LARGE SCALE GENOMIC DNA]</scope>
    <source>
        <strain evidence="2 3">ATCC 24622</strain>
    </source>
</reference>
<dbReference type="PANTHER" id="PTHR47785">
    <property type="entry name" value="ZN(II)2CYS6 TRANSCRIPTION FACTOR (EUROFUNG)-RELATED-RELATED"/>
    <property type="match status" value="1"/>
</dbReference>
<dbReference type="EMBL" id="JAZHXJ010001143">
    <property type="protein sequence ID" value="KAL1845314.1"/>
    <property type="molecule type" value="Genomic_DNA"/>
</dbReference>
<evidence type="ECO:0000313" key="2">
    <source>
        <dbReference type="EMBL" id="KAL1845314.1"/>
    </source>
</evidence>
<dbReference type="InterPro" id="IPR053181">
    <property type="entry name" value="EcdB-like_regulator"/>
</dbReference>
<sequence length="195" mass="21929">MAPDEVTLDEITSMVAVCDELYRQLELWHASIPEPYRPPLTPLPPEGATDGGDYDHDDDDDRQAVLRIRYFAARHIIHRPFLLYIAANGVSQVAPSIVEKAGLCVESCRLYLHNTARILQKPSPYTWTFALSSLGAIVVLTLASLSPDLRHFVADIDELQSLAIRNIRPWAVSSLEVVVSILEDMQRKQRILSRV</sequence>
<evidence type="ECO:0000313" key="3">
    <source>
        <dbReference type="Proteomes" id="UP001586593"/>
    </source>
</evidence>
<feature type="compositionally biased region" description="Pro residues" evidence="1">
    <location>
        <begin position="36"/>
        <end position="45"/>
    </location>
</feature>
<protein>
    <submittedName>
        <fullName evidence="2">Uncharacterized protein</fullName>
    </submittedName>
</protein>